<dbReference type="GO" id="GO:0030983">
    <property type="term" value="F:mismatched DNA binding"/>
    <property type="evidence" value="ECO:0007669"/>
    <property type="project" value="InterPro"/>
</dbReference>
<protein>
    <recommendedName>
        <fullName evidence="3">DNA mismatch repair protein MutS core domain-containing protein</fullName>
    </recommendedName>
</protein>
<feature type="compositionally biased region" description="Acidic residues" evidence="2">
    <location>
        <begin position="29"/>
        <end position="49"/>
    </location>
</feature>
<dbReference type="STRING" id="1202772.A0A1V9YIU0"/>
<keyword evidence="5" id="KW-1185">Reference proteome</keyword>
<sequence length="317" mass="35254">MGRGRASKAPKADANAKGGHGLSYLVNGDENDVLDDEEHPDDEEGKLDDSMEDDCAEVFMALFIDKGHLGVAVYDALTTKLKTAQIPVSTSDLTHTIQMLKTQIEPRAIVISTSNYATYDLNFLASDDVTEVCHRKACKAIACLRIGTNWELFGHALDETTEREIYKYLGSFFDFDSLEMIRAVGALLMFLSSEKIVNQLETSTTISVLAVEKATLDGVMLIDSIALKSLHIFNEACGKHLETHSYDINVFALLDNTMTKSGKTMLRQWMLKPLTRIQAIEERQDVVEFFVSSEQNDLANSLVFSGTMLTAVFYILR</sequence>
<dbReference type="SUPFAM" id="SSF48334">
    <property type="entry name" value="DNA repair protein MutS, domain III"/>
    <property type="match status" value="1"/>
</dbReference>
<evidence type="ECO:0000256" key="2">
    <source>
        <dbReference type="SAM" id="MobiDB-lite"/>
    </source>
</evidence>
<evidence type="ECO:0000313" key="5">
    <source>
        <dbReference type="Proteomes" id="UP000243579"/>
    </source>
</evidence>
<evidence type="ECO:0000256" key="1">
    <source>
        <dbReference type="ARBA" id="ARBA00006271"/>
    </source>
</evidence>
<dbReference type="InterPro" id="IPR007696">
    <property type="entry name" value="DNA_mismatch_repair_MutS_core"/>
</dbReference>
<dbReference type="GO" id="GO:0005634">
    <property type="term" value="C:nucleus"/>
    <property type="evidence" value="ECO:0007669"/>
    <property type="project" value="TreeGrafter"/>
</dbReference>
<dbReference type="PANTHER" id="PTHR11361">
    <property type="entry name" value="DNA MISMATCH REPAIR PROTEIN MUTS FAMILY MEMBER"/>
    <property type="match status" value="1"/>
</dbReference>
<dbReference type="EMBL" id="JNBR01001647">
    <property type="protein sequence ID" value="OQR85628.1"/>
    <property type="molecule type" value="Genomic_DNA"/>
</dbReference>
<dbReference type="InterPro" id="IPR045076">
    <property type="entry name" value="MutS"/>
</dbReference>
<comment type="similarity">
    <text evidence="1">Belongs to the DNA mismatch repair MutS family.</text>
</comment>
<dbReference type="GO" id="GO:0006298">
    <property type="term" value="P:mismatch repair"/>
    <property type="evidence" value="ECO:0007669"/>
    <property type="project" value="InterPro"/>
</dbReference>
<dbReference type="GO" id="GO:0140664">
    <property type="term" value="F:ATP-dependent DNA damage sensor activity"/>
    <property type="evidence" value="ECO:0007669"/>
    <property type="project" value="InterPro"/>
</dbReference>
<reference evidence="4 5" key="1">
    <citation type="journal article" date="2014" name="Genome Biol. Evol.">
        <title>The secreted proteins of Achlya hypogyna and Thraustotheca clavata identify the ancestral oomycete secretome and reveal gene acquisitions by horizontal gene transfer.</title>
        <authorList>
            <person name="Misner I."/>
            <person name="Blouin N."/>
            <person name="Leonard G."/>
            <person name="Richards T.A."/>
            <person name="Lane C.E."/>
        </authorList>
    </citation>
    <scope>NUCLEOTIDE SEQUENCE [LARGE SCALE GENOMIC DNA]</scope>
    <source>
        <strain evidence="4 5">ATCC 48635</strain>
    </source>
</reference>
<dbReference type="AlphaFoldDB" id="A0A1V9YIU0"/>
<evidence type="ECO:0000259" key="3">
    <source>
        <dbReference type="Pfam" id="PF05192"/>
    </source>
</evidence>
<dbReference type="Pfam" id="PF05192">
    <property type="entry name" value="MutS_III"/>
    <property type="match status" value="1"/>
</dbReference>
<feature type="region of interest" description="Disordered" evidence="2">
    <location>
        <begin position="1"/>
        <end position="49"/>
    </location>
</feature>
<accession>A0A1V9YIU0</accession>
<dbReference type="OrthoDB" id="167855at2759"/>
<proteinExistence type="inferred from homology"/>
<dbReference type="Proteomes" id="UP000243579">
    <property type="component" value="Unassembled WGS sequence"/>
</dbReference>
<dbReference type="GO" id="GO:0005524">
    <property type="term" value="F:ATP binding"/>
    <property type="evidence" value="ECO:0007669"/>
    <property type="project" value="InterPro"/>
</dbReference>
<dbReference type="Gene3D" id="1.10.1420.10">
    <property type="match status" value="1"/>
</dbReference>
<name>A0A1V9YIU0_ACHHY</name>
<dbReference type="GO" id="GO:0051026">
    <property type="term" value="P:chiasma assembly"/>
    <property type="evidence" value="ECO:0007669"/>
    <property type="project" value="TreeGrafter"/>
</dbReference>
<dbReference type="InterPro" id="IPR036187">
    <property type="entry name" value="DNA_mismatch_repair_MutS_sf"/>
</dbReference>
<gene>
    <name evidence="4" type="ORF">ACHHYP_11640</name>
</gene>
<comment type="caution">
    <text evidence="4">The sequence shown here is derived from an EMBL/GenBank/DDBJ whole genome shotgun (WGS) entry which is preliminary data.</text>
</comment>
<evidence type="ECO:0000313" key="4">
    <source>
        <dbReference type="EMBL" id="OQR85628.1"/>
    </source>
</evidence>
<dbReference type="PANTHER" id="PTHR11361:SF20">
    <property type="entry name" value="MUTS PROTEIN HOMOLOG 5"/>
    <property type="match status" value="1"/>
</dbReference>
<organism evidence="4 5">
    <name type="scientific">Achlya hypogyna</name>
    <name type="common">Oomycete</name>
    <name type="synonym">Protoachlya hypogyna</name>
    <dbReference type="NCBI Taxonomy" id="1202772"/>
    <lineage>
        <taxon>Eukaryota</taxon>
        <taxon>Sar</taxon>
        <taxon>Stramenopiles</taxon>
        <taxon>Oomycota</taxon>
        <taxon>Saprolegniomycetes</taxon>
        <taxon>Saprolegniales</taxon>
        <taxon>Achlyaceae</taxon>
        <taxon>Achlya</taxon>
    </lineage>
</organism>
<feature type="domain" description="DNA mismatch repair protein MutS core" evidence="3">
    <location>
        <begin position="226"/>
        <end position="302"/>
    </location>
</feature>